<dbReference type="EMBL" id="VSWD01000005">
    <property type="protein sequence ID" value="KAK3102923.1"/>
    <property type="molecule type" value="Genomic_DNA"/>
</dbReference>
<keyword evidence="8 9" id="KW-0807">Transducer</keyword>
<evidence type="ECO:0000256" key="6">
    <source>
        <dbReference type="ARBA" id="ARBA00023136"/>
    </source>
</evidence>
<dbReference type="InterPro" id="IPR017452">
    <property type="entry name" value="GPCR_Rhodpsn_7TM"/>
</dbReference>
<name>A0AA88YDN7_PINIB</name>
<keyword evidence="5 9" id="KW-0297">G-protein coupled receptor</keyword>
<dbReference type="Gene3D" id="1.20.1070.10">
    <property type="entry name" value="Rhodopsin 7-helix transmembrane proteins"/>
    <property type="match status" value="1"/>
</dbReference>
<dbReference type="SUPFAM" id="SSF81321">
    <property type="entry name" value="Family A G protein-coupled receptor-like"/>
    <property type="match status" value="1"/>
</dbReference>
<feature type="transmembrane region" description="Helical" evidence="11">
    <location>
        <begin position="309"/>
        <end position="330"/>
    </location>
</feature>
<evidence type="ECO:0000256" key="10">
    <source>
        <dbReference type="SAM" id="MobiDB-lite"/>
    </source>
</evidence>
<evidence type="ECO:0000256" key="9">
    <source>
        <dbReference type="RuleBase" id="RU000688"/>
    </source>
</evidence>
<evidence type="ECO:0000256" key="3">
    <source>
        <dbReference type="ARBA" id="ARBA00022692"/>
    </source>
</evidence>
<gene>
    <name evidence="13" type="ORF">FSP39_014963</name>
</gene>
<evidence type="ECO:0000259" key="12">
    <source>
        <dbReference type="PROSITE" id="PS50262"/>
    </source>
</evidence>
<sequence>METNRIIALIFLGLFSIVGTMGNSIVIRFYITHLKTALDVFIAALACVDLITCVFILPFTMVMEAVDHEIHQKGLCQFYYFLVTSNVPFSVLLMVIIAIDRYLLINRPHLHVLNVRRAIITVCALVGFVCVLGLLTTFTIGLGSLSRNETDVHENITQIVYGNDVFGVIANRTENTTITFPHLHVRYIESLFCDDKSDVFGQKFSASWKVVYASIYGIALFIVIVLYSMVYKEIIAWRRKRSRLLSSSQQGSILHRHEHEESKPEVSKQEVSTGKTSPTAPLSENILQRPSRMIGAVLRNKQFYQNSKTAFMLFSVTAIFVVVFLPAFLMMNAVIDYEILVYYMYFSYNVANPFVYATLNGTFRTYVKQLLSRRCSKGQTSPK</sequence>
<feature type="transmembrane region" description="Helical" evidence="11">
    <location>
        <begin position="78"/>
        <end position="99"/>
    </location>
</feature>
<dbReference type="PANTHER" id="PTHR24230">
    <property type="entry name" value="G-PROTEIN COUPLED RECEPTOR"/>
    <property type="match status" value="1"/>
</dbReference>
<evidence type="ECO:0000256" key="7">
    <source>
        <dbReference type="ARBA" id="ARBA00023170"/>
    </source>
</evidence>
<evidence type="ECO:0000256" key="1">
    <source>
        <dbReference type="ARBA" id="ARBA00004651"/>
    </source>
</evidence>
<feature type="compositionally biased region" description="Basic and acidic residues" evidence="10">
    <location>
        <begin position="255"/>
        <end position="268"/>
    </location>
</feature>
<feature type="compositionally biased region" description="Polar residues" evidence="10">
    <location>
        <begin position="269"/>
        <end position="282"/>
    </location>
</feature>
<dbReference type="CDD" id="cd00637">
    <property type="entry name" value="7tm_classA_rhodopsin-like"/>
    <property type="match status" value="1"/>
</dbReference>
<comment type="similarity">
    <text evidence="9">Belongs to the G-protein coupled receptor 1 family.</text>
</comment>
<accession>A0AA88YDN7</accession>
<keyword evidence="2" id="KW-1003">Cell membrane</keyword>
<evidence type="ECO:0000256" key="8">
    <source>
        <dbReference type="ARBA" id="ARBA00023224"/>
    </source>
</evidence>
<protein>
    <recommendedName>
        <fullName evidence="12">G-protein coupled receptors family 1 profile domain-containing protein</fullName>
    </recommendedName>
</protein>
<evidence type="ECO:0000313" key="13">
    <source>
        <dbReference type="EMBL" id="KAK3102923.1"/>
    </source>
</evidence>
<dbReference type="InterPro" id="IPR000276">
    <property type="entry name" value="GPCR_Rhodpsn"/>
</dbReference>
<dbReference type="PANTHER" id="PTHR24230:SF158">
    <property type="entry name" value="G-PROTEIN COUPLED RECEPTORS FAMILY 1 PROFILE DOMAIN-CONTAINING PROTEIN"/>
    <property type="match status" value="1"/>
</dbReference>
<dbReference type="GO" id="GO:0008528">
    <property type="term" value="F:G protein-coupled peptide receptor activity"/>
    <property type="evidence" value="ECO:0007669"/>
    <property type="project" value="TreeGrafter"/>
</dbReference>
<evidence type="ECO:0000256" key="5">
    <source>
        <dbReference type="ARBA" id="ARBA00023040"/>
    </source>
</evidence>
<keyword evidence="7 9" id="KW-0675">Receptor</keyword>
<dbReference type="PROSITE" id="PS50262">
    <property type="entry name" value="G_PROTEIN_RECEP_F1_2"/>
    <property type="match status" value="1"/>
</dbReference>
<comment type="caution">
    <text evidence="13">The sequence shown here is derived from an EMBL/GenBank/DDBJ whole genome shotgun (WGS) entry which is preliminary data.</text>
</comment>
<feature type="transmembrane region" description="Helical" evidence="11">
    <location>
        <begin position="119"/>
        <end position="142"/>
    </location>
</feature>
<dbReference type="GO" id="GO:0007218">
    <property type="term" value="P:neuropeptide signaling pathway"/>
    <property type="evidence" value="ECO:0007669"/>
    <property type="project" value="TreeGrafter"/>
</dbReference>
<dbReference type="Pfam" id="PF00001">
    <property type="entry name" value="7tm_1"/>
    <property type="match status" value="1"/>
</dbReference>
<proteinExistence type="inferred from homology"/>
<organism evidence="13 14">
    <name type="scientific">Pinctada imbricata</name>
    <name type="common">Atlantic pearl-oyster</name>
    <name type="synonym">Pinctada martensii</name>
    <dbReference type="NCBI Taxonomy" id="66713"/>
    <lineage>
        <taxon>Eukaryota</taxon>
        <taxon>Metazoa</taxon>
        <taxon>Spiralia</taxon>
        <taxon>Lophotrochozoa</taxon>
        <taxon>Mollusca</taxon>
        <taxon>Bivalvia</taxon>
        <taxon>Autobranchia</taxon>
        <taxon>Pteriomorphia</taxon>
        <taxon>Pterioida</taxon>
        <taxon>Pterioidea</taxon>
        <taxon>Pteriidae</taxon>
        <taxon>Pinctada</taxon>
    </lineage>
</organism>
<feature type="region of interest" description="Disordered" evidence="10">
    <location>
        <begin position="251"/>
        <end position="282"/>
    </location>
</feature>
<comment type="subcellular location">
    <subcellularLocation>
        <location evidence="1">Cell membrane</location>
        <topology evidence="1">Multi-pass membrane protein</topology>
    </subcellularLocation>
</comment>
<feature type="transmembrane region" description="Helical" evidence="11">
    <location>
        <begin position="38"/>
        <end position="58"/>
    </location>
</feature>
<dbReference type="Proteomes" id="UP001186944">
    <property type="component" value="Unassembled WGS sequence"/>
</dbReference>
<dbReference type="PRINTS" id="PR00237">
    <property type="entry name" value="GPCRRHODOPSN"/>
</dbReference>
<keyword evidence="14" id="KW-1185">Reference proteome</keyword>
<dbReference type="GO" id="GO:0005886">
    <property type="term" value="C:plasma membrane"/>
    <property type="evidence" value="ECO:0007669"/>
    <property type="project" value="UniProtKB-SubCell"/>
</dbReference>
<keyword evidence="4 11" id="KW-1133">Transmembrane helix</keyword>
<feature type="transmembrane region" description="Helical" evidence="11">
    <location>
        <begin position="342"/>
        <end position="363"/>
    </location>
</feature>
<evidence type="ECO:0000256" key="11">
    <source>
        <dbReference type="SAM" id="Phobius"/>
    </source>
</evidence>
<evidence type="ECO:0000256" key="4">
    <source>
        <dbReference type="ARBA" id="ARBA00022989"/>
    </source>
</evidence>
<feature type="transmembrane region" description="Helical" evidence="11">
    <location>
        <begin position="6"/>
        <end position="31"/>
    </location>
</feature>
<evidence type="ECO:0000256" key="2">
    <source>
        <dbReference type="ARBA" id="ARBA00022475"/>
    </source>
</evidence>
<dbReference type="AlphaFoldDB" id="A0AA88YDN7"/>
<keyword evidence="6 11" id="KW-0472">Membrane</keyword>
<keyword evidence="3 9" id="KW-0812">Transmembrane</keyword>
<feature type="domain" description="G-protein coupled receptors family 1 profile" evidence="12">
    <location>
        <begin position="3"/>
        <end position="356"/>
    </location>
</feature>
<feature type="transmembrane region" description="Helical" evidence="11">
    <location>
        <begin position="210"/>
        <end position="231"/>
    </location>
</feature>
<evidence type="ECO:0000313" key="14">
    <source>
        <dbReference type="Proteomes" id="UP001186944"/>
    </source>
</evidence>
<reference evidence="13" key="1">
    <citation type="submission" date="2019-08" db="EMBL/GenBank/DDBJ databases">
        <title>The improved chromosome-level genome for the pearl oyster Pinctada fucata martensii using PacBio sequencing and Hi-C.</title>
        <authorList>
            <person name="Zheng Z."/>
        </authorList>
    </citation>
    <scope>NUCLEOTIDE SEQUENCE</scope>
    <source>
        <strain evidence="13">ZZ-2019</strain>
        <tissue evidence="13">Adductor muscle</tissue>
    </source>
</reference>
<dbReference type="PROSITE" id="PS00237">
    <property type="entry name" value="G_PROTEIN_RECEP_F1_1"/>
    <property type="match status" value="1"/>
</dbReference>